<dbReference type="AlphaFoldDB" id="A0A2S8FD70"/>
<evidence type="ECO:0000313" key="2">
    <source>
        <dbReference type="Proteomes" id="UP000239388"/>
    </source>
</evidence>
<evidence type="ECO:0000313" key="1">
    <source>
        <dbReference type="EMBL" id="PQO30113.1"/>
    </source>
</evidence>
<dbReference type="Proteomes" id="UP000239388">
    <property type="component" value="Unassembled WGS sequence"/>
</dbReference>
<organism evidence="1 2">
    <name type="scientific">Blastopirellula marina</name>
    <dbReference type="NCBI Taxonomy" id="124"/>
    <lineage>
        <taxon>Bacteria</taxon>
        <taxon>Pseudomonadati</taxon>
        <taxon>Planctomycetota</taxon>
        <taxon>Planctomycetia</taxon>
        <taxon>Pirellulales</taxon>
        <taxon>Pirellulaceae</taxon>
        <taxon>Blastopirellula</taxon>
    </lineage>
</organism>
<evidence type="ECO:0008006" key="3">
    <source>
        <dbReference type="Google" id="ProtNLM"/>
    </source>
</evidence>
<gene>
    <name evidence="1" type="ORF">C5Y98_21420</name>
</gene>
<reference evidence="1 2" key="1">
    <citation type="submission" date="2018-02" db="EMBL/GenBank/DDBJ databases">
        <title>Comparative genomes isolates from brazilian mangrove.</title>
        <authorList>
            <person name="Araujo J.E."/>
            <person name="Taketani R.G."/>
            <person name="Silva M.C.P."/>
            <person name="Loureco M.V."/>
            <person name="Andreote F.D."/>
        </authorList>
    </citation>
    <scope>NUCLEOTIDE SEQUENCE [LARGE SCALE GENOMIC DNA]</scope>
    <source>
        <strain evidence="1 2">NAP PRIS-MGV</strain>
    </source>
</reference>
<sequence>MPSAKFDLRQIVATPGALEVLKIAGQNPTEFLTRHAAGDWGEVCDEDKQANEDALKTGARLLSAYTALDERILIITEAADEDGRRAATTILLVSEY</sequence>
<proteinExistence type="predicted"/>
<comment type="caution">
    <text evidence="1">The sequence shown here is derived from an EMBL/GenBank/DDBJ whole genome shotgun (WGS) entry which is preliminary data.</text>
</comment>
<accession>A0A2S8FD70</accession>
<dbReference type="RefSeq" id="WP_105357305.1">
    <property type="nucleotide sequence ID" value="NZ_PUIB01000021.1"/>
</dbReference>
<name>A0A2S8FD70_9BACT</name>
<protein>
    <recommendedName>
        <fullName evidence="3">Type I restriction endonuclease subunit M</fullName>
    </recommendedName>
</protein>
<dbReference type="OrthoDB" id="5522207at2"/>
<dbReference type="EMBL" id="PUIB01000021">
    <property type="protein sequence ID" value="PQO30113.1"/>
    <property type="molecule type" value="Genomic_DNA"/>
</dbReference>